<dbReference type="AlphaFoldDB" id="A0A5N5WES6"/>
<organism evidence="1 2">
    <name type="scientific">Streptomyces mobaraensis</name>
    <name type="common">Streptoverticillium mobaraense</name>
    <dbReference type="NCBI Taxonomy" id="35621"/>
    <lineage>
        <taxon>Bacteria</taxon>
        <taxon>Bacillati</taxon>
        <taxon>Actinomycetota</taxon>
        <taxon>Actinomycetes</taxon>
        <taxon>Kitasatosporales</taxon>
        <taxon>Streptomycetaceae</taxon>
        <taxon>Streptomyces</taxon>
    </lineage>
</organism>
<dbReference type="EMBL" id="VOKX01000009">
    <property type="protein sequence ID" value="KAB7850245.1"/>
    <property type="molecule type" value="Genomic_DNA"/>
</dbReference>
<sequence length="155" mass="17582">MRLRALGLICGLIAAVSVTNTGCARVFACGDEGDRPAGLIRQDMVGTYRADPFGTLTLKSDGTFEVSDWPEFDYPKNPKHTGRAAGTWTLQPERKTRGTRDDLELSFTGNRYWDSDFSEWRNHFSFDVAGNRQKPRLYRFTTDPDVCELHTFRHG</sequence>
<gene>
    <name evidence="1" type="ORF">FRZ00_06535</name>
</gene>
<evidence type="ECO:0000313" key="1">
    <source>
        <dbReference type="EMBL" id="KAB7850245.1"/>
    </source>
</evidence>
<proteinExistence type="predicted"/>
<dbReference type="Proteomes" id="UP000327000">
    <property type="component" value="Unassembled WGS sequence"/>
</dbReference>
<evidence type="ECO:0000313" key="2">
    <source>
        <dbReference type="Proteomes" id="UP000327000"/>
    </source>
</evidence>
<accession>A0A5N5WES6</accession>
<dbReference type="RefSeq" id="WP_152262758.1">
    <property type="nucleotide sequence ID" value="NZ_VOKX01000009.1"/>
</dbReference>
<comment type="caution">
    <text evidence="1">The sequence shown here is derived from an EMBL/GenBank/DDBJ whole genome shotgun (WGS) entry which is preliminary data.</text>
</comment>
<name>A0A5N5WES6_STRMB</name>
<protein>
    <submittedName>
        <fullName evidence="1">Uncharacterized protein</fullName>
    </submittedName>
</protein>
<dbReference type="OrthoDB" id="3393054at2"/>
<keyword evidence="2" id="KW-1185">Reference proteome</keyword>
<reference evidence="1 2" key="1">
    <citation type="journal article" date="2019" name="Microb. Cell Fact.">
        <title>Exploring novel herbicidin analogues by transcriptional regulator overexpression and MS/MS molecular networking.</title>
        <authorList>
            <person name="Shi Y."/>
            <person name="Gu R."/>
            <person name="Li Y."/>
            <person name="Wang X."/>
            <person name="Ren W."/>
            <person name="Li X."/>
            <person name="Wang L."/>
            <person name="Xie Y."/>
            <person name="Hong B."/>
        </authorList>
    </citation>
    <scope>NUCLEOTIDE SEQUENCE [LARGE SCALE GENOMIC DNA]</scope>
    <source>
        <strain evidence="1 2">US-43</strain>
    </source>
</reference>